<sequence>MPSVSRFGAKRLYRDAGSMASSSVASGLLGAAFWALSARIFPPAELGVMTAVMAVITATGVVVAAGVGDAYTALLPAVGSARVRLYRRGQRMFWIIASIGGVGAAAGTVLLLTEVRGSIGVALLVAFGVLVWSAVNVQSSALVALGRARWLPGANLLTGLVKIGLLPLLAITLRWHAVELAFLIATTGMVVVLGPVIWKVVNSATDLPPATLSEDAALGMFNGFFAQSIASSGLNFGVLTLSPFLVTAFADPEQGALFALVFSIVQTLDVVGMAMALSLVVHASSAPDDAWSMARSVLIKTVLLTVAGALFLIVLAPPALRLLDPAYGALGVTDVVRVLCAVCVVRTVYTVWSALQRSHRNIAAPLRFNVAFAVMLPVLVVTLCRPYGALGGAFALLLAQSALSGAAGIHLLISRRRGGEGVRRVSVSGS</sequence>
<name>A0A318H9U7_9MYCO</name>
<dbReference type="AlphaFoldDB" id="A0A318H9U7"/>
<dbReference type="EMBL" id="QJJU01000023">
    <property type="protein sequence ID" value="PXX03208.1"/>
    <property type="molecule type" value="Genomic_DNA"/>
</dbReference>
<feature type="transmembrane region" description="Helical" evidence="6">
    <location>
        <begin position="156"/>
        <end position="175"/>
    </location>
</feature>
<evidence type="ECO:0000256" key="5">
    <source>
        <dbReference type="ARBA" id="ARBA00023136"/>
    </source>
</evidence>
<proteinExistence type="predicted"/>
<keyword evidence="2" id="KW-1003">Cell membrane</keyword>
<comment type="subcellular location">
    <subcellularLocation>
        <location evidence="1">Cell membrane</location>
        <topology evidence="1">Multi-pass membrane protein</topology>
    </subcellularLocation>
</comment>
<evidence type="ECO:0000256" key="6">
    <source>
        <dbReference type="SAM" id="Phobius"/>
    </source>
</evidence>
<dbReference type="InterPro" id="IPR050833">
    <property type="entry name" value="Poly_Biosynth_Transport"/>
</dbReference>
<protein>
    <submittedName>
        <fullName evidence="7">O-antigen/teichoic acid export membrane protein</fullName>
    </submittedName>
</protein>
<feature type="transmembrane region" description="Helical" evidence="6">
    <location>
        <begin position="367"/>
        <end position="388"/>
    </location>
</feature>
<evidence type="ECO:0000256" key="4">
    <source>
        <dbReference type="ARBA" id="ARBA00022989"/>
    </source>
</evidence>
<feature type="transmembrane region" description="Helical" evidence="6">
    <location>
        <begin position="302"/>
        <end position="323"/>
    </location>
</feature>
<evidence type="ECO:0000256" key="3">
    <source>
        <dbReference type="ARBA" id="ARBA00022692"/>
    </source>
</evidence>
<keyword evidence="5 6" id="KW-0472">Membrane</keyword>
<feature type="transmembrane region" description="Helical" evidence="6">
    <location>
        <begin position="119"/>
        <end position="144"/>
    </location>
</feature>
<feature type="transmembrane region" description="Helical" evidence="6">
    <location>
        <begin position="181"/>
        <end position="201"/>
    </location>
</feature>
<dbReference type="PANTHER" id="PTHR30250:SF11">
    <property type="entry name" value="O-ANTIGEN TRANSPORTER-RELATED"/>
    <property type="match status" value="1"/>
</dbReference>
<dbReference type="PANTHER" id="PTHR30250">
    <property type="entry name" value="PST FAMILY PREDICTED COLANIC ACID TRANSPORTER"/>
    <property type="match status" value="1"/>
</dbReference>
<accession>A0A318H9U7</accession>
<dbReference type="GO" id="GO:0005886">
    <property type="term" value="C:plasma membrane"/>
    <property type="evidence" value="ECO:0007669"/>
    <property type="project" value="UniProtKB-SubCell"/>
</dbReference>
<keyword evidence="3 6" id="KW-0812">Transmembrane</keyword>
<feature type="transmembrane region" description="Helical" evidence="6">
    <location>
        <begin position="335"/>
        <end position="355"/>
    </location>
</feature>
<feature type="transmembrane region" description="Helical" evidence="6">
    <location>
        <begin position="92"/>
        <end position="113"/>
    </location>
</feature>
<evidence type="ECO:0000313" key="8">
    <source>
        <dbReference type="Proteomes" id="UP000247781"/>
    </source>
</evidence>
<organism evidence="7 8">
    <name type="scientific">Mycolicibacterium moriokaense</name>
    <dbReference type="NCBI Taxonomy" id="39691"/>
    <lineage>
        <taxon>Bacteria</taxon>
        <taxon>Bacillati</taxon>
        <taxon>Actinomycetota</taxon>
        <taxon>Actinomycetes</taxon>
        <taxon>Mycobacteriales</taxon>
        <taxon>Mycobacteriaceae</taxon>
        <taxon>Mycolicibacterium</taxon>
    </lineage>
</organism>
<gene>
    <name evidence="7" type="ORF">C8E89_12310</name>
</gene>
<feature type="transmembrane region" description="Helical" evidence="6">
    <location>
        <begin position="256"/>
        <end position="281"/>
    </location>
</feature>
<feature type="transmembrane region" description="Helical" evidence="6">
    <location>
        <begin position="394"/>
        <end position="413"/>
    </location>
</feature>
<feature type="transmembrane region" description="Helical" evidence="6">
    <location>
        <begin position="221"/>
        <end position="250"/>
    </location>
</feature>
<keyword evidence="4 6" id="KW-1133">Transmembrane helix</keyword>
<keyword evidence="8" id="KW-1185">Reference proteome</keyword>
<feature type="transmembrane region" description="Helical" evidence="6">
    <location>
        <begin position="48"/>
        <end position="71"/>
    </location>
</feature>
<evidence type="ECO:0000256" key="2">
    <source>
        <dbReference type="ARBA" id="ARBA00022475"/>
    </source>
</evidence>
<evidence type="ECO:0000313" key="7">
    <source>
        <dbReference type="EMBL" id="PXX03208.1"/>
    </source>
</evidence>
<feature type="transmembrane region" description="Helical" evidence="6">
    <location>
        <begin position="12"/>
        <end position="36"/>
    </location>
</feature>
<comment type="caution">
    <text evidence="7">The sequence shown here is derived from an EMBL/GenBank/DDBJ whole genome shotgun (WGS) entry which is preliminary data.</text>
</comment>
<evidence type="ECO:0000256" key="1">
    <source>
        <dbReference type="ARBA" id="ARBA00004651"/>
    </source>
</evidence>
<reference evidence="7 8" key="2">
    <citation type="submission" date="2018-06" db="EMBL/GenBank/DDBJ databases">
        <title>Sequencing of bacterial isolates from soil warming experiment in Harvard Forest, Massachusetts, USA.</title>
        <authorList>
            <person name="Deangelis K.PhD."/>
        </authorList>
    </citation>
    <scope>NUCLEOTIDE SEQUENCE [LARGE SCALE GENOMIC DNA]</scope>
    <source>
        <strain evidence="7 8">GAS496</strain>
    </source>
</reference>
<dbReference type="Proteomes" id="UP000247781">
    <property type="component" value="Unassembled WGS sequence"/>
</dbReference>
<reference evidence="8" key="1">
    <citation type="submission" date="2018-05" db="EMBL/GenBank/DDBJ databases">
        <authorList>
            <person name="Deangelis K."/>
            <person name="Huntemann M."/>
            <person name="Clum A."/>
            <person name="Pillay M."/>
            <person name="Palaniappan K."/>
            <person name="Varghese N."/>
            <person name="Mikhailova N."/>
            <person name="Stamatis D."/>
            <person name="Reddy T."/>
            <person name="Daum C."/>
            <person name="Shapiro N."/>
            <person name="Ivanova N."/>
            <person name="Kyrpides N."/>
            <person name="Woyke T."/>
        </authorList>
    </citation>
    <scope>NUCLEOTIDE SEQUENCE [LARGE SCALE GENOMIC DNA]</scope>
    <source>
        <strain evidence="8">GAS496</strain>
    </source>
</reference>